<dbReference type="GO" id="GO:0020037">
    <property type="term" value="F:heme binding"/>
    <property type="evidence" value="ECO:0007669"/>
    <property type="project" value="TreeGrafter"/>
</dbReference>
<proteinExistence type="predicted"/>
<dbReference type="GO" id="GO:0043546">
    <property type="term" value="F:molybdopterin cofactor binding"/>
    <property type="evidence" value="ECO:0007669"/>
    <property type="project" value="TreeGrafter"/>
</dbReference>
<comment type="caution">
    <text evidence="3">The sequence shown here is derived from an EMBL/GenBank/DDBJ whole genome shotgun (WGS) entry which is preliminary data.</text>
</comment>
<name>A0A0J6VTD1_9MYCO</name>
<dbReference type="InterPro" id="IPR036374">
    <property type="entry name" value="OxRdtase_Mopterin-bd_sf"/>
</dbReference>
<evidence type="ECO:0000256" key="1">
    <source>
        <dbReference type="SAM" id="MobiDB-lite"/>
    </source>
</evidence>
<evidence type="ECO:0000313" key="3">
    <source>
        <dbReference type="EMBL" id="KMO74305.1"/>
    </source>
</evidence>
<evidence type="ECO:0000259" key="2">
    <source>
        <dbReference type="Pfam" id="PF00174"/>
    </source>
</evidence>
<dbReference type="PANTHER" id="PTHR19372">
    <property type="entry name" value="SULFITE REDUCTASE"/>
    <property type="match status" value="1"/>
</dbReference>
<organism evidence="3 4">
    <name type="scientific">Mycolicibacterium chlorophenolicum</name>
    <dbReference type="NCBI Taxonomy" id="37916"/>
    <lineage>
        <taxon>Bacteria</taxon>
        <taxon>Bacillati</taxon>
        <taxon>Actinomycetota</taxon>
        <taxon>Actinomycetes</taxon>
        <taxon>Mycobacteriales</taxon>
        <taxon>Mycobacteriaceae</taxon>
        <taxon>Mycolicibacterium</taxon>
    </lineage>
</organism>
<dbReference type="InterPro" id="IPR014756">
    <property type="entry name" value="Ig_E-set"/>
</dbReference>
<dbReference type="InterPro" id="IPR000572">
    <property type="entry name" value="OxRdtase_Mopterin-bd_dom"/>
</dbReference>
<dbReference type="SMR" id="A0A0J6VTD1"/>
<dbReference type="PANTHER" id="PTHR19372:SF7">
    <property type="entry name" value="SULFITE OXIDASE, MITOCHONDRIAL"/>
    <property type="match status" value="1"/>
</dbReference>
<reference evidence="3 4" key="1">
    <citation type="journal article" date="2015" name="Genome Biol. Evol.">
        <title>Characterization of Three Mycobacterium spp. with Potential Use in Bioremediation by Genome Sequencing and Comparative Genomics.</title>
        <authorList>
            <person name="Das S."/>
            <person name="Pettersson B.M."/>
            <person name="Behra P.R."/>
            <person name="Ramesh M."/>
            <person name="Dasgupta S."/>
            <person name="Bhattacharya A."/>
            <person name="Kirsebom L.A."/>
        </authorList>
    </citation>
    <scope>NUCLEOTIDE SEQUENCE [LARGE SCALE GENOMIC DNA]</scope>
    <source>
        <strain evidence="3 4">DSM 43826</strain>
    </source>
</reference>
<sequence length="487" mass="50943">MKRPLRRRRRPGWRGAAVAGLAGLGVSEVVAAIGGSSLVDTVGRAVVDWSPRLVVDLTVEVLGSRDKAAIRIGVGAAAIGTATALAGLPANVRPPAVAALAIATAGLALRRPPRSWATIIAAAASGAVATAIGLRRAPASLRGEAAVALVGGGGLLAARARLARRHRQHDTLNEAAGRSRQSAAMPDDGAKPLSGLSPLITPIGDLYVTDVNLGTPLVDPDRWRLAVTGLVARPHRLSLAELAAQADEFDAVMVCIHNPVGGHRVGNGRWLGVPLRTVLERADPSNRATTLVTRAVDGFTASLPVQPLRSGEWSGYVVIGLNGQPLPARHGFPARVFVPGIYGQYTGVKWLSELEFVAGPHADYWSPRGWPHRPAWIQPQARIDVPAAEASAGSAATVAGVAWAPPHGVGGVEVRADDGAWQQADLARELAPSSWRRWRATLDVAPGTHTIQARAISRSGEVQHGGQRPPFPLGASGWHTITIRVSQ</sequence>
<dbReference type="GO" id="GO:0008482">
    <property type="term" value="F:sulfite oxidase activity"/>
    <property type="evidence" value="ECO:0007669"/>
    <property type="project" value="TreeGrafter"/>
</dbReference>
<dbReference type="PATRIC" id="fig|37916.4.peg.3686"/>
<feature type="domain" description="Oxidoreductase molybdopterin-binding" evidence="2">
    <location>
        <begin position="214"/>
        <end position="365"/>
    </location>
</feature>
<accession>A0A0J6VTD1</accession>
<dbReference type="EMBL" id="JYNL01000035">
    <property type="protein sequence ID" value="KMO74305.1"/>
    <property type="molecule type" value="Genomic_DNA"/>
</dbReference>
<dbReference type="AlphaFoldDB" id="A0A0J6VTD1"/>
<feature type="region of interest" description="Disordered" evidence="1">
    <location>
        <begin position="457"/>
        <end position="476"/>
    </location>
</feature>
<dbReference type="Gene3D" id="3.90.420.10">
    <property type="entry name" value="Oxidoreductase, molybdopterin-binding domain"/>
    <property type="match status" value="1"/>
</dbReference>
<dbReference type="SUPFAM" id="SSF56524">
    <property type="entry name" value="Oxidoreductase molybdopterin-binding domain"/>
    <property type="match status" value="1"/>
</dbReference>
<keyword evidence="4" id="KW-1185">Reference proteome</keyword>
<dbReference type="RefSeq" id="WP_131722649.1">
    <property type="nucleotide sequence ID" value="NZ_JYNL01000035.1"/>
</dbReference>
<dbReference type="GO" id="GO:0006790">
    <property type="term" value="P:sulfur compound metabolic process"/>
    <property type="evidence" value="ECO:0007669"/>
    <property type="project" value="TreeGrafter"/>
</dbReference>
<dbReference type="Pfam" id="PF00174">
    <property type="entry name" value="Oxidored_molyb"/>
    <property type="match status" value="1"/>
</dbReference>
<dbReference type="SUPFAM" id="SSF81296">
    <property type="entry name" value="E set domains"/>
    <property type="match status" value="1"/>
</dbReference>
<dbReference type="Proteomes" id="UP000036513">
    <property type="component" value="Unassembled WGS sequence"/>
</dbReference>
<gene>
    <name evidence="3" type="primary">yedY_3</name>
    <name evidence="3" type="ORF">MCHLDSM_03744</name>
</gene>
<dbReference type="STRING" id="37916.MCHLDSM_03744"/>
<dbReference type="Gene3D" id="2.60.40.650">
    <property type="match status" value="1"/>
</dbReference>
<protein>
    <submittedName>
        <fullName evidence="3">Sulfoxide reductase catalytic subunit YedY</fullName>
    </submittedName>
</protein>
<evidence type="ECO:0000313" key="4">
    <source>
        <dbReference type="Proteomes" id="UP000036513"/>
    </source>
</evidence>